<organism evidence="1 2">
    <name type="scientific">Prymnesium parvum</name>
    <name type="common">Toxic golden alga</name>
    <dbReference type="NCBI Taxonomy" id="97485"/>
    <lineage>
        <taxon>Eukaryota</taxon>
        <taxon>Haptista</taxon>
        <taxon>Haptophyta</taxon>
        <taxon>Prymnesiophyceae</taxon>
        <taxon>Prymnesiales</taxon>
        <taxon>Prymnesiaceae</taxon>
        <taxon>Prymnesium</taxon>
    </lineage>
</organism>
<protein>
    <submittedName>
        <fullName evidence="1">Uncharacterized protein</fullName>
    </submittedName>
</protein>
<accession>A0AB34JEJ9</accession>
<comment type="caution">
    <text evidence="1">The sequence shown here is derived from an EMBL/GenBank/DDBJ whole genome shotgun (WGS) entry which is preliminary data.</text>
</comment>
<sequence>MSSSPPSVASRDLYSVVLTFRGAAVLHQTKKLALLVDCSMAAEEVATSRAAEHVEYASQIARALGVAAAEPVPIGTDNASNRQIAMRQAASNRSKHLLRRYWVLLQRVRAGEVRVVHVRDDANPADFLTKWVPAKKLRTSVAYVTGQTARRAGLVKQVVIARRAGAAP</sequence>
<dbReference type="EMBL" id="JBGBPQ010000009">
    <property type="protein sequence ID" value="KAL1519994.1"/>
    <property type="molecule type" value="Genomic_DNA"/>
</dbReference>
<proteinExistence type="predicted"/>
<dbReference type="Proteomes" id="UP001515480">
    <property type="component" value="Unassembled WGS sequence"/>
</dbReference>
<reference evidence="1 2" key="1">
    <citation type="journal article" date="2024" name="Science">
        <title>Giant polyketide synthase enzymes in the biosynthesis of giant marine polyether toxins.</title>
        <authorList>
            <person name="Fallon T.R."/>
            <person name="Shende V.V."/>
            <person name="Wierzbicki I.H."/>
            <person name="Pendleton A.L."/>
            <person name="Watervoot N.F."/>
            <person name="Auber R.P."/>
            <person name="Gonzalez D.J."/>
            <person name="Wisecaver J.H."/>
            <person name="Moore B.S."/>
        </authorList>
    </citation>
    <scope>NUCLEOTIDE SEQUENCE [LARGE SCALE GENOMIC DNA]</scope>
    <source>
        <strain evidence="1 2">12B1</strain>
    </source>
</reference>
<keyword evidence="2" id="KW-1185">Reference proteome</keyword>
<dbReference type="AlphaFoldDB" id="A0AB34JEJ9"/>
<evidence type="ECO:0000313" key="2">
    <source>
        <dbReference type="Proteomes" id="UP001515480"/>
    </source>
</evidence>
<name>A0AB34JEJ9_PRYPA</name>
<gene>
    <name evidence="1" type="ORF">AB1Y20_023476</name>
</gene>
<evidence type="ECO:0000313" key="1">
    <source>
        <dbReference type="EMBL" id="KAL1519994.1"/>
    </source>
</evidence>